<sequence>MIYDIRLQIGCAYPSAVADARHLLYARPRNDSGQRVLASTVVVSPDPDEHHHEHDFFGNPVEDVAFRRPHGELAVEMRARVRVDRAPVDLAATPTADAVADAVITWRGSDALSPIHFLGRSRRIVPASDITAYAASSLDEAPQAGSGVLALARRIQDEFAYEPGATDVRTGVAEAFARRRGVCQDFAHVMVAGLRGAGIPAAYVSGFLRTEPPPGQPRLEGADSMHAWAAAWLGPDAGWVGFDPTNGVAVEQGHIIVAMGRDYDDVAPVAGVVVTAGHQQTSHAVDVVPLDDANAASD</sequence>
<evidence type="ECO:0000259" key="1">
    <source>
        <dbReference type="SMART" id="SM00460"/>
    </source>
</evidence>
<dbReference type="EMBL" id="AAPJ01000005">
    <property type="protein sequence ID" value="EAS49398.1"/>
    <property type="molecule type" value="Genomic_DNA"/>
</dbReference>
<dbReference type="Gene3D" id="3.10.620.30">
    <property type="match status" value="1"/>
</dbReference>
<dbReference type="Proteomes" id="UP000000321">
    <property type="component" value="Unassembled WGS sequence"/>
</dbReference>
<dbReference type="InterPro" id="IPR013589">
    <property type="entry name" value="Bac_transglu_N"/>
</dbReference>
<evidence type="ECO:0000313" key="3">
    <source>
        <dbReference type="Proteomes" id="UP000000321"/>
    </source>
</evidence>
<feature type="domain" description="Transglutaminase-like" evidence="1">
    <location>
        <begin position="175"/>
        <end position="246"/>
    </location>
</feature>
<dbReference type="SMART" id="SM00460">
    <property type="entry name" value="TGc"/>
    <property type="match status" value="1"/>
</dbReference>
<protein>
    <submittedName>
        <fullName evidence="2">Putative IMP dehydrogenase/GMP reductase</fullName>
    </submittedName>
</protein>
<dbReference type="PANTHER" id="PTHR33490">
    <property type="entry name" value="BLR5614 PROTEIN-RELATED"/>
    <property type="match status" value="1"/>
</dbReference>
<comment type="caution">
    <text evidence="2">The sequence shown here is derived from an EMBL/GenBank/DDBJ whole genome shotgun (WGS) entry which is preliminary data.</text>
</comment>
<name>Q1YG27_AURMS</name>
<dbReference type="InterPro" id="IPR038765">
    <property type="entry name" value="Papain-like_cys_pep_sf"/>
</dbReference>
<dbReference type="Pfam" id="PF01841">
    <property type="entry name" value="Transglut_core"/>
    <property type="match status" value="1"/>
</dbReference>
<dbReference type="HOGENOM" id="CLU_008973_0_0_5"/>
<dbReference type="Pfam" id="PF08379">
    <property type="entry name" value="Bact_transglu_N"/>
    <property type="match status" value="1"/>
</dbReference>
<dbReference type="OrthoDB" id="9804023at2"/>
<reference evidence="2 3" key="1">
    <citation type="journal article" date="2008" name="Appl. Environ. Microbiol.">
        <title>Genomic insights into Mn(II) oxidation by the marine alphaproteobacterium Aurantimonas sp. strain SI85-9A1.</title>
        <authorList>
            <person name="Dick G.J."/>
            <person name="Podell S."/>
            <person name="Johnson H.A."/>
            <person name="Rivera-Espinoza Y."/>
            <person name="Bernier-Latmani R."/>
            <person name="McCarthy J.K."/>
            <person name="Torpey J.W."/>
            <person name="Clement B.G."/>
            <person name="Gaasterland T."/>
            <person name="Tebo B.M."/>
        </authorList>
    </citation>
    <scope>NUCLEOTIDE SEQUENCE [LARGE SCALE GENOMIC DNA]</scope>
    <source>
        <strain evidence="2 3">SI85-9A1</strain>
    </source>
</reference>
<dbReference type="PANTHER" id="PTHR33490:SF7">
    <property type="entry name" value="BLR2979 PROTEIN"/>
    <property type="match status" value="1"/>
</dbReference>
<dbReference type="BioCyc" id="AURANTIMONAS:SI859A1_03001-MONOMER"/>
<dbReference type="AlphaFoldDB" id="Q1YG27"/>
<proteinExistence type="predicted"/>
<dbReference type="SUPFAM" id="SSF54001">
    <property type="entry name" value="Cysteine proteinases"/>
    <property type="match status" value="1"/>
</dbReference>
<accession>Q1YG27</accession>
<dbReference type="InterPro" id="IPR002931">
    <property type="entry name" value="Transglutaminase-like"/>
</dbReference>
<evidence type="ECO:0000313" key="2">
    <source>
        <dbReference type="EMBL" id="EAS49398.1"/>
    </source>
</evidence>
<keyword evidence="3" id="KW-1185">Reference proteome</keyword>
<gene>
    <name evidence="2" type="ORF">SI859A1_03001</name>
</gene>
<organism evidence="2 3">
    <name type="scientific">Aurantimonas manganoxydans (strain ATCC BAA-1229 / DSM 21871 / SI85-9A1)</name>
    <dbReference type="NCBI Taxonomy" id="287752"/>
    <lineage>
        <taxon>Bacteria</taxon>
        <taxon>Pseudomonadati</taxon>
        <taxon>Pseudomonadota</taxon>
        <taxon>Alphaproteobacteria</taxon>
        <taxon>Hyphomicrobiales</taxon>
        <taxon>Aurantimonadaceae</taxon>
        <taxon>Aurantimonas</taxon>
    </lineage>
</organism>
<dbReference type="RefSeq" id="WP_009210818.1">
    <property type="nucleotide sequence ID" value="NZ_BBWP01000010.1"/>
</dbReference>